<evidence type="ECO:0000259" key="5">
    <source>
        <dbReference type="PROSITE" id="PS50931"/>
    </source>
</evidence>
<evidence type="ECO:0000256" key="3">
    <source>
        <dbReference type="ARBA" id="ARBA00023125"/>
    </source>
</evidence>
<evidence type="ECO:0000256" key="2">
    <source>
        <dbReference type="ARBA" id="ARBA00023015"/>
    </source>
</evidence>
<dbReference type="PANTHER" id="PTHR30126">
    <property type="entry name" value="HTH-TYPE TRANSCRIPTIONAL REGULATOR"/>
    <property type="match status" value="1"/>
</dbReference>
<dbReference type="SUPFAM" id="SSF46785">
    <property type="entry name" value="Winged helix' DNA-binding domain"/>
    <property type="match status" value="1"/>
</dbReference>
<evidence type="ECO:0000313" key="7">
    <source>
        <dbReference type="Proteomes" id="UP000269883"/>
    </source>
</evidence>
<accession>A0A2Z6AXK8</accession>
<sequence>MELYQLRTFIAVAEEGHLTRAAKRIHTSQSAVSGQIKALEEEFGVPLFTRSPKGMIVTEQGQTLLAKAQQALSAADGMLDTARTLRAELTGLARVGLNISAAHRLRTAEIMESLRTTHPGLTVHFINSMSHLIDADVTEGKLDGGFMYGEPSNELDGLEVDRTNMRVVAPVQWKDRVLGAPREDIIHMPWVWTPPECPFNQVAKALFGNEQPAPNAVTIADDEALLLEFAAAGSGLALMCEDEARAARDQGKIVLWEKSPGSVPLYFITSRRRSDDKLIRALRSSVQAVWHKTAVTA</sequence>
<dbReference type="KEGG" id="dfl:DFE_1207"/>
<keyword evidence="4" id="KW-0804">Transcription</keyword>
<keyword evidence="3" id="KW-0238">DNA-binding</keyword>
<evidence type="ECO:0000313" key="6">
    <source>
        <dbReference type="EMBL" id="BBD07933.1"/>
    </source>
</evidence>
<dbReference type="InterPro" id="IPR036390">
    <property type="entry name" value="WH_DNA-bd_sf"/>
</dbReference>
<dbReference type="Gene3D" id="1.10.10.10">
    <property type="entry name" value="Winged helix-like DNA-binding domain superfamily/Winged helix DNA-binding domain"/>
    <property type="match status" value="1"/>
</dbReference>
<dbReference type="GO" id="GO:0003700">
    <property type="term" value="F:DNA-binding transcription factor activity"/>
    <property type="evidence" value="ECO:0007669"/>
    <property type="project" value="InterPro"/>
</dbReference>
<dbReference type="PRINTS" id="PR00039">
    <property type="entry name" value="HTHLYSR"/>
</dbReference>
<dbReference type="SUPFAM" id="SSF53850">
    <property type="entry name" value="Periplasmic binding protein-like II"/>
    <property type="match status" value="1"/>
</dbReference>
<keyword evidence="7" id="KW-1185">Reference proteome</keyword>
<dbReference type="Proteomes" id="UP000269883">
    <property type="component" value="Chromosome"/>
</dbReference>
<comment type="similarity">
    <text evidence="1">Belongs to the LysR transcriptional regulatory family.</text>
</comment>
<organism evidence="6 7">
    <name type="scientific">Desulfovibrio ferrophilus</name>
    <dbReference type="NCBI Taxonomy" id="241368"/>
    <lineage>
        <taxon>Bacteria</taxon>
        <taxon>Pseudomonadati</taxon>
        <taxon>Thermodesulfobacteriota</taxon>
        <taxon>Desulfovibrionia</taxon>
        <taxon>Desulfovibrionales</taxon>
        <taxon>Desulfovibrionaceae</taxon>
        <taxon>Desulfovibrio</taxon>
    </lineage>
</organism>
<dbReference type="PROSITE" id="PS50931">
    <property type="entry name" value="HTH_LYSR"/>
    <property type="match status" value="1"/>
</dbReference>
<dbReference type="CDD" id="cd05466">
    <property type="entry name" value="PBP2_LTTR_substrate"/>
    <property type="match status" value="1"/>
</dbReference>
<evidence type="ECO:0000256" key="4">
    <source>
        <dbReference type="ARBA" id="ARBA00023163"/>
    </source>
</evidence>
<evidence type="ECO:0000256" key="1">
    <source>
        <dbReference type="ARBA" id="ARBA00009437"/>
    </source>
</evidence>
<feature type="domain" description="HTH lysR-type" evidence="5">
    <location>
        <begin position="1"/>
        <end position="58"/>
    </location>
</feature>
<protein>
    <submittedName>
        <fullName evidence="6">Transcriptional regulator, LysR family</fullName>
    </submittedName>
</protein>
<dbReference type="InterPro" id="IPR036388">
    <property type="entry name" value="WH-like_DNA-bd_sf"/>
</dbReference>
<dbReference type="EMBL" id="AP017378">
    <property type="protein sequence ID" value="BBD07933.1"/>
    <property type="molecule type" value="Genomic_DNA"/>
</dbReference>
<dbReference type="GO" id="GO:0000976">
    <property type="term" value="F:transcription cis-regulatory region binding"/>
    <property type="evidence" value="ECO:0007669"/>
    <property type="project" value="TreeGrafter"/>
</dbReference>
<keyword evidence="2" id="KW-0805">Transcription regulation</keyword>
<dbReference type="Pfam" id="PF03466">
    <property type="entry name" value="LysR_substrate"/>
    <property type="match status" value="1"/>
</dbReference>
<dbReference type="InterPro" id="IPR000847">
    <property type="entry name" value="LysR_HTH_N"/>
</dbReference>
<proteinExistence type="inferred from homology"/>
<dbReference type="PANTHER" id="PTHR30126:SF40">
    <property type="entry name" value="HTH-TYPE TRANSCRIPTIONAL REGULATOR GLTR"/>
    <property type="match status" value="1"/>
</dbReference>
<dbReference type="AlphaFoldDB" id="A0A2Z6AXK8"/>
<dbReference type="Pfam" id="PF00126">
    <property type="entry name" value="HTH_1"/>
    <property type="match status" value="1"/>
</dbReference>
<dbReference type="FunFam" id="1.10.10.10:FF:000001">
    <property type="entry name" value="LysR family transcriptional regulator"/>
    <property type="match status" value="1"/>
</dbReference>
<dbReference type="InterPro" id="IPR005119">
    <property type="entry name" value="LysR_subst-bd"/>
</dbReference>
<dbReference type="RefSeq" id="WP_172961650.1">
    <property type="nucleotide sequence ID" value="NZ_AP017378.1"/>
</dbReference>
<gene>
    <name evidence="6" type="ORF">DFE_1207</name>
</gene>
<reference evidence="6 7" key="1">
    <citation type="journal article" date="2018" name="Sci. Adv.">
        <title>Multi-heme cytochromes provide a pathway for survival in energy-limited environments.</title>
        <authorList>
            <person name="Deng X."/>
            <person name="Dohmae N."/>
            <person name="Nealson K.H."/>
            <person name="Hashimoto K."/>
            <person name="Okamoto A."/>
        </authorList>
    </citation>
    <scope>NUCLEOTIDE SEQUENCE [LARGE SCALE GENOMIC DNA]</scope>
    <source>
        <strain evidence="6 7">IS5</strain>
    </source>
</reference>
<dbReference type="Gene3D" id="3.40.190.290">
    <property type="match status" value="1"/>
</dbReference>
<name>A0A2Z6AXK8_9BACT</name>